<keyword evidence="5" id="KW-0479">Metal-binding</keyword>
<evidence type="ECO:0000256" key="7">
    <source>
        <dbReference type="RuleBase" id="RU003953"/>
    </source>
</evidence>
<protein>
    <submittedName>
        <fullName evidence="9">tRNA nucleotidyltransferase (CCA-adding enzyme)</fullName>
    </submittedName>
</protein>
<evidence type="ECO:0000256" key="1">
    <source>
        <dbReference type="ARBA" id="ARBA00001946"/>
    </source>
</evidence>
<keyword evidence="10" id="KW-1185">Reference proteome</keyword>
<proteinExistence type="inferred from homology"/>
<evidence type="ECO:0000259" key="8">
    <source>
        <dbReference type="Pfam" id="PF01743"/>
    </source>
</evidence>
<dbReference type="GO" id="GO:0000049">
    <property type="term" value="F:tRNA binding"/>
    <property type="evidence" value="ECO:0007669"/>
    <property type="project" value="TreeGrafter"/>
</dbReference>
<dbReference type="InterPro" id="IPR002646">
    <property type="entry name" value="PolA_pol_head_dom"/>
</dbReference>
<evidence type="ECO:0000256" key="2">
    <source>
        <dbReference type="ARBA" id="ARBA00022679"/>
    </source>
</evidence>
<dbReference type="Proteomes" id="UP000192602">
    <property type="component" value="Unassembled WGS sequence"/>
</dbReference>
<evidence type="ECO:0000313" key="9">
    <source>
        <dbReference type="EMBL" id="SMC09467.1"/>
    </source>
</evidence>
<accession>A0A1W1WT46</accession>
<feature type="domain" description="Poly A polymerase head" evidence="8">
    <location>
        <begin position="40"/>
        <end position="166"/>
    </location>
</feature>
<dbReference type="GO" id="GO:0046872">
    <property type="term" value="F:metal ion binding"/>
    <property type="evidence" value="ECO:0007669"/>
    <property type="project" value="UniProtKB-KW"/>
</dbReference>
<keyword evidence="4" id="KW-0548">Nucleotidyltransferase</keyword>
<keyword evidence="6" id="KW-0460">Magnesium</keyword>
<gene>
    <name evidence="9" type="ORF">SAMN05660197_1275</name>
</gene>
<dbReference type="AlphaFoldDB" id="A0A1W1WT46"/>
<dbReference type="PANTHER" id="PTHR46173">
    <property type="entry name" value="CCA TRNA NUCLEOTIDYLTRANSFERASE 1, MITOCHONDRIAL"/>
    <property type="match status" value="1"/>
</dbReference>
<comment type="cofactor">
    <cofactor evidence="1">
        <name>Mg(2+)</name>
        <dbReference type="ChEBI" id="CHEBI:18420"/>
    </cofactor>
</comment>
<dbReference type="SUPFAM" id="SSF81301">
    <property type="entry name" value="Nucleotidyltransferase"/>
    <property type="match status" value="1"/>
</dbReference>
<evidence type="ECO:0000256" key="6">
    <source>
        <dbReference type="ARBA" id="ARBA00022842"/>
    </source>
</evidence>
<dbReference type="GO" id="GO:0016779">
    <property type="term" value="F:nucleotidyltransferase activity"/>
    <property type="evidence" value="ECO:0007669"/>
    <property type="project" value="UniProtKB-KW"/>
</dbReference>
<keyword evidence="2 7" id="KW-0808">Transferase</keyword>
<dbReference type="STRING" id="1069081.SAMN05660197_1275"/>
<dbReference type="PANTHER" id="PTHR46173:SF1">
    <property type="entry name" value="CCA TRNA NUCLEOTIDYLTRANSFERASE 1, MITOCHONDRIAL"/>
    <property type="match status" value="1"/>
</dbReference>
<evidence type="ECO:0000256" key="5">
    <source>
        <dbReference type="ARBA" id="ARBA00022723"/>
    </source>
</evidence>
<sequence>MQAKYRHGGQYPELLALLPVNLQEELLYLKNFFAPYTRRVYMVGGSVRDLLRNQIFHQNNAIVDLDLEVYGIGEDEFAKLMQKLGAKGVGKSFFVYKYKHYIDISLPRIESKVAKGHRGFAVQLAKDEQEASMRRDFRMNALMLNIFDGKLLDFWGGIEDIIAKRIAIIDEEKFKEDSLRVLRAMQFSARFGYKIEQRSCQIMQKMDLGDLSQERIFWEFEKMFLAKWLHYGLYYLLHLCICQKIFGVKLDRVFFFTTARELAKSQKNFEEHLYKFYFLYIFTKNQHRSFQQFLDILHTPNEYYRAFKRQKYLPRVRTNRFLAGLATNYPLQNYLGNYKEDVKIRAKQFGFWKEKFVPIKPAILLAQGYSGKELGQELRRRTLQIIRERF</sequence>
<evidence type="ECO:0000256" key="3">
    <source>
        <dbReference type="ARBA" id="ARBA00022694"/>
    </source>
</evidence>
<name>A0A1W1WT46_9BACT</name>
<dbReference type="Gene3D" id="3.30.460.10">
    <property type="entry name" value="Beta Polymerase, domain 2"/>
    <property type="match status" value="1"/>
</dbReference>
<dbReference type="Gene3D" id="1.10.3090.10">
    <property type="entry name" value="cca-adding enzyme, domain 2"/>
    <property type="match status" value="1"/>
</dbReference>
<reference evidence="10" key="1">
    <citation type="submission" date="2017-04" db="EMBL/GenBank/DDBJ databases">
        <authorList>
            <person name="Varghese N."/>
            <person name="Submissions S."/>
        </authorList>
    </citation>
    <scope>NUCLEOTIDE SEQUENCE [LARGE SCALE GENOMIC DNA]</scope>
    <source>
        <strain evidence="10">DSM 16512</strain>
    </source>
</reference>
<dbReference type="SUPFAM" id="SSF81891">
    <property type="entry name" value="Poly A polymerase C-terminal region-like"/>
    <property type="match status" value="1"/>
</dbReference>
<dbReference type="InterPro" id="IPR043519">
    <property type="entry name" value="NT_sf"/>
</dbReference>
<dbReference type="EMBL" id="FWWZ01000001">
    <property type="protein sequence ID" value="SMC09467.1"/>
    <property type="molecule type" value="Genomic_DNA"/>
</dbReference>
<dbReference type="Pfam" id="PF01743">
    <property type="entry name" value="PolyA_pol"/>
    <property type="match status" value="1"/>
</dbReference>
<organism evidence="9 10">
    <name type="scientific">Nitratiruptor tergarcus DSM 16512</name>
    <dbReference type="NCBI Taxonomy" id="1069081"/>
    <lineage>
        <taxon>Bacteria</taxon>
        <taxon>Pseudomonadati</taxon>
        <taxon>Campylobacterota</taxon>
        <taxon>Epsilonproteobacteria</taxon>
        <taxon>Nautiliales</taxon>
        <taxon>Nitratiruptoraceae</taxon>
        <taxon>Nitratiruptor</taxon>
    </lineage>
</organism>
<keyword evidence="7" id="KW-0694">RNA-binding</keyword>
<dbReference type="RefSeq" id="WP_084275693.1">
    <property type="nucleotide sequence ID" value="NZ_AP026671.1"/>
</dbReference>
<dbReference type="InterPro" id="IPR050264">
    <property type="entry name" value="Bact_CCA-adding_enz_type3_sf"/>
</dbReference>
<evidence type="ECO:0000256" key="4">
    <source>
        <dbReference type="ARBA" id="ARBA00022695"/>
    </source>
</evidence>
<comment type="similarity">
    <text evidence="7">Belongs to the tRNA nucleotidyltransferase/poly(A) polymerase family.</text>
</comment>
<dbReference type="GO" id="GO:0008033">
    <property type="term" value="P:tRNA processing"/>
    <property type="evidence" value="ECO:0007669"/>
    <property type="project" value="UniProtKB-KW"/>
</dbReference>
<dbReference type="OrthoDB" id="9805698at2"/>
<keyword evidence="3" id="KW-0819">tRNA processing</keyword>
<evidence type="ECO:0000313" key="10">
    <source>
        <dbReference type="Proteomes" id="UP000192602"/>
    </source>
</evidence>